<evidence type="ECO:0000256" key="1">
    <source>
        <dbReference type="ARBA" id="ARBA00003856"/>
    </source>
</evidence>
<evidence type="ECO:0000256" key="9">
    <source>
        <dbReference type="SAM" id="MobiDB-lite"/>
    </source>
</evidence>
<dbReference type="GeneTree" id="ENSGT01050000244827"/>
<accession>A0A3B5AZV7</accession>
<keyword evidence="6" id="KW-0175">Coiled coil</keyword>
<dbReference type="InterPro" id="IPR024810">
    <property type="entry name" value="MAB21L/cGLR"/>
</dbReference>
<dbReference type="PANTHER" id="PTHR10656:SF8">
    <property type="entry name" value="INOSITOL 1,4,5-TRISPHOSPHATE RECEPTOR-INTERACTING PROTEIN"/>
    <property type="match status" value="1"/>
</dbReference>
<dbReference type="PRINTS" id="PR02107">
    <property type="entry name" value="INOS145TPRIP"/>
</dbReference>
<keyword evidence="7" id="KW-0325">Glycoprotein</keyword>
<dbReference type="Gene3D" id="1.10.1410.40">
    <property type="match status" value="1"/>
</dbReference>
<protein>
    <recommendedName>
        <fullName evidence="4">Inositol 1,4,5-trisphosphate receptor-interacting protein</fullName>
    </recommendedName>
</protein>
<dbReference type="PANTHER" id="PTHR10656">
    <property type="entry name" value="CELL FATE DETERMINING PROTEIN MAB21-RELATED"/>
    <property type="match status" value="1"/>
</dbReference>
<feature type="compositionally biased region" description="Basic and acidic residues" evidence="9">
    <location>
        <begin position="87"/>
        <end position="104"/>
    </location>
</feature>
<dbReference type="GO" id="GO:0005886">
    <property type="term" value="C:plasma membrane"/>
    <property type="evidence" value="ECO:0007669"/>
    <property type="project" value="UniProtKB-SubCell"/>
</dbReference>
<reference evidence="10" key="1">
    <citation type="submission" date="2023-09" db="UniProtKB">
        <authorList>
            <consortium name="Ensembl"/>
        </authorList>
    </citation>
    <scope>IDENTIFICATION</scope>
</reference>
<comment type="subcellular location">
    <subcellularLocation>
        <location evidence="2">Cell membrane</location>
        <topology evidence="2">Single-pass type I membrane protein</topology>
    </subcellularLocation>
    <subcellularLocation>
        <location evidence="3">Nucleus outer membrane</location>
        <topology evidence="3">Single-pass type I membrane protein</topology>
    </subcellularLocation>
</comment>
<dbReference type="InterPro" id="IPR026250">
    <property type="entry name" value="ITPRIP-like"/>
</dbReference>
<dbReference type="GO" id="GO:0005640">
    <property type="term" value="C:nuclear outer membrane"/>
    <property type="evidence" value="ECO:0007669"/>
    <property type="project" value="UniProtKB-SubCell"/>
</dbReference>
<dbReference type="SMART" id="SM01265">
    <property type="entry name" value="Mab-21"/>
    <property type="match status" value="1"/>
</dbReference>
<keyword evidence="5" id="KW-1003">Cell membrane</keyword>
<evidence type="ECO:0000256" key="6">
    <source>
        <dbReference type="ARBA" id="ARBA00023054"/>
    </source>
</evidence>
<evidence type="ECO:0000313" key="10">
    <source>
        <dbReference type="Ensembl" id="ENSSPAP00000023339.1"/>
    </source>
</evidence>
<sequence length="670" mass="76916">MSTPTPAALAANSLKREQLPGYWTALMLQETLLRVFVVALGLLMCPRDDHVVEDWDDSIAVGMQKHEARLLREEEKLDQEMAPVSEEMTHSDNEGPQDDMKNLPEEENQPNQHVTKKDKTSNVTVTDQDSEDSSADHISPEEQTVAKSDPSLPQKYDSEPETALKTLQARDAQTDSSFRDPDRPQGQNKKLEDKETFKSKEEEAPLSRIHTKTSENETSKNIFAEWWRDSLGYMWKIFSFISMIRIFKRYLSRKSQIKQKMTPTSSATCTAAEVRLPEVGTLWQFYAKCVQVSSEKKWRKDEFLEGFGNDLLEAMRTISDKNGGMVIEDFEILNMSDIIIPFNPPEPYRFQYILWNNQTSDPLSDMQVCGQIKLLENRNIQNGCPCQSSDAGDDMVCLLHCDSEKIKTKPTDACDGPLCSKNTPFLSKSQVTRWFQGTIKQAWAQISHKYEFELNIRYIDAPGTLAIRFRSGKKINFTMNPVLRFNNDAYFFITPWSSNDSDTFWTLSLTSYEDHLLEHLSKRLPKNSCHIQVLEIVRFLLKRQTALSGSSALKDCHFKTALMHLLLTKDPSQWKPKCVDLRLRDLLAFMERSLERKLLNHILIGNPLTEVIELPAEFTKAKPVNLFHPLVVHNCIYRHAVIHFQEMLKNAQILIDDYVVKCTQSANCSI</sequence>
<comment type="function">
    <text evidence="1">Enhances Ca(2+)-mediated inhibition of inositol 1,4,5-triphosphate receptor (ITPR) Ca(2+) release.</text>
</comment>
<feature type="region of interest" description="Disordered" evidence="9">
    <location>
        <begin position="81"/>
        <end position="214"/>
    </location>
</feature>
<feature type="compositionally biased region" description="Basic and acidic residues" evidence="9">
    <location>
        <begin position="177"/>
        <end position="205"/>
    </location>
</feature>
<evidence type="ECO:0000256" key="8">
    <source>
        <dbReference type="ARBA" id="ARBA00023242"/>
    </source>
</evidence>
<evidence type="ECO:0000256" key="5">
    <source>
        <dbReference type="ARBA" id="ARBA00022475"/>
    </source>
</evidence>
<evidence type="ECO:0000256" key="3">
    <source>
        <dbReference type="ARBA" id="ARBA00004494"/>
    </source>
</evidence>
<evidence type="ECO:0000256" key="7">
    <source>
        <dbReference type="ARBA" id="ARBA00023180"/>
    </source>
</evidence>
<name>A0A3B5AZV7_9TELE</name>
<keyword evidence="5" id="KW-0472">Membrane</keyword>
<evidence type="ECO:0000256" key="4">
    <source>
        <dbReference type="ARBA" id="ARBA00019443"/>
    </source>
</evidence>
<dbReference type="AlphaFoldDB" id="A0A3B5AZV7"/>
<dbReference type="STRING" id="144197.ENSSPAP00000023339"/>
<organism evidence="10">
    <name type="scientific">Stegastes partitus</name>
    <name type="common">bicolor damselfish</name>
    <dbReference type="NCBI Taxonomy" id="144197"/>
    <lineage>
        <taxon>Eukaryota</taxon>
        <taxon>Metazoa</taxon>
        <taxon>Chordata</taxon>
        <taxon>Craniata</taxon>
        <taxon>Vertebrata</taxon>
        <taxon>Euteleostomi</taxon>
        <taxon>Actinopterygii</taxon>
        <taxon>Neopterygii</taxon>
        <taxon>Teleostei</taxon>
        <taxon>Neoteleostei</taxon>
        <taxon>Acanthomorphata</taxon>
        <taxon>Ovalentaria</taxon>
        <taxon>Pomacentridae</taxon>
        <taxon>Stegastes</taxon>
    </lineage>
</organism>
<keyword evidence="8" id="KW-0539">Nucleus</keyword>
<proteinExistence type="predicted"/>
<evidence type="ECO:0000256" key="2">
    <source>
        <dbReference type="ARBA" id="ARBA00004251"/>
    </source>
</evidence>
<dbReference type="Ensembl" id="ENSSPAT00000023717.1">
    <property type="protein sequence ID" value="ENSSPAP00000023339.1"/>
    <property type="gene ID" value="ENSSPAG00000017607.1"/>
</dbReference>